<evidence type="ECO:0000313" key="2">
    <source>
        <dbReference type="EMBL" id="TCX36543.1"/>
    </source>
</evidence>
<gene>
    <name evidence="2" type="ORF">ETE75_19950</name>
</gene>
<organism evidence="2">
    <name type="scientific">Klebsiella pneumoniae</name>
    <dbReference type="NCBI Taxonomy" id="573"/>
    <lineage>
        <taxon>Bacteria</taxon>
        <taxon>Pseudomonadati</taxon>
        <taxon>Pseudomonadota</taxon>
        <taxon>Gammaproteobacteria</taxon>
        <taxon>Enterobacterales</taxon>
        <taxon>Enterobacteriaceae</taxon>
        <taxon>Klebsiella/Raoultella group</taxon>
        <taxon>Klebsiella</taxon>
        <taxon>Klebsiella pneumoniae complex</taxon>
    </lineage>
</organism>
<dbReference type="RefSeq" id="WP_048255542.1">
    <property type="nucleotide sequence ID" value="NZ_CP055187.1"/>
</dbReference>
<evidence type="ECO:0000256" key="1">
    <source>
        <dbReference type="SAM" id="Phobius"/>
    </source>
</evidence>
<reference evidence="2" key="1">
    <citation type="submission" date="2019-01" db="EMBL/GenBank/DDBJ databases">
        <authorList>
            <person name="Lista F."/>
            <person name="Anselmo A."/>
        </authorList>
    </citation>
    <scope>NUCLEOTIDE SEQUENCE</scope>
    <source>
        <strain evidence="2">13S</strain>
    </source>
</reference>
<feature type="transmembrane region" description="Helical" evidence="1">
    <location>
        <begin position="12"/>
        <end position="34"/>
    </location>
</feature>
<dbReference type="EMBL" id="SDCJ01000016">
    <property type="protein sequence ID" value="TCX36543.1"/>
    <property type="molecule type" value="Genomic_DNA"/>
</dbReference>
<comment type="caution">
    <text evidence="2">The sequence shown here is derived from an EMBL/GenBank/DDBJ whole genome shotgun (WGS) entry which is preliminary data.</text>
</comment>
<keyword evidence="1" id="KW-1133">Transmembrane helix</keyword>
<keyword evidence="1" id="KW-0812">Transmembrane</keyword>
<accession>A0A483ISP1</accession>
<sequence>MIEGLIARIKAFVMTASAVIAVLVGAYILGGRAARRSAEIKNQREENKRLSTTVEVKNETTAKVRRMDDDAVDDELSANWMRD</sequence>
<protein>
    <submittedName>
        <fullName evidence="2">Uncharacterized protein</fullName>
    </submittedName>
</protein>
<keyword evidence="1" id="KW-0472">Membrane</keyword>
<name>A0A483ISP1_KLEPN</name>
<proteinExistence type="predicted"/>
<dbReference type="AlphaFoldDB" id="A0A483ISP1"/>